<keyword evidence="2" id="KW-1185">Reference proteome</keyword>
<reference evidence="1 2" key="1">
    <citation type="submission" date="2021-04" db="EMBL/GenBank/DDBJ databases">
        <authorList>
            <person name="Bliznina A."/>
        </authorList>
    </citation>
    <scope>NUCLEOTIDE SEQUENCE [LARGE SCALE GENOMIC DNA]</scope>
</reference>
<dbReference type="Proteomes" id="UP001158576">
    <property type="component" value="Chromosome 2"/>
</dbReference>
<sequence length="80" mass="9535">MMTMVEKSTIEKIRMERSKMQMNAIIQDLYQSYEHRFELFRQPRMEDRSKEKNNTGAVDICRQLLALLGCRRGVRVKPVT</sequence>
<evidence type="ECO:0000313" key="1">
    <source>
        <dbReference type="EMBL" id="CAG5112282.1"/>
    </source>
</evidence>
<accession>A0ABN7T830</accession>
<name>A0ABN7T830_OIKDI</name>
<proteinExistence type="predicted"/>
<organism evidence="1 2">
    <name type="scientific">Oikopleura dioica</name>
    <name type="common">Tunicate</name>
    <dbReference type="NCBI Taxonomy" id="34765"/>
    <lineage>
        <taxon>Eukaryota</taxon>
        <taxon>Metazoa</taxon>
        <taxon>Chordata</taxon>
        <taxon>Tunicata</taxon>
        <taxon>Appendicularia</taxon>
        <taxon>Copelata</taxon>
        <taxon>Oikopleuridae</taxon>
        <taxon>Oikopleura</taxon>
    </lineage>
</organism>
<gene>
    <name evidence="1" type="ORF">OKIOD_LOCUS15277</name>
</gene>
<dbReference type="EMBL" id="OU015567">
    <property type="protein sequence ID" value="CAG5112282.1"/>
    <property type="molecule type" value="Genomic_DNA"/>
</dbReference>
<evidence type="ECO:0000313" key="2">
    <source>
        <dbReference type="Proteomes" id="UP001158576"/>
    </source>
</evidence>
<protein>
    <submittedName>
        <fullName evidence="1">Oidioi.mRNA.OKI2018_I69.chr2.g6512.t1.cds</fullName>
    </submittedName>
</protein>